<feature type="compositionally biased region" description="Basic residues" evidence="8">
    <location>
        <begin position="705"/>
        <end position="724"/>
    </location>
</feature>
<evidence type="ECO:0000256" key="7">
    <source>
        <dbReference type="RuleBase" id="RU003800"/>
    </source>
</evidence>
<reference evidence="13" key="1">
    <citation type="submission" date="2022-05" db="EMBL/GenBank/DDBJ databases">
        <title>Sphingomonas sp. strain RMG20 Genome sequencing and assembly.</title>
        <authorList>
            <person name="Kim I."/>
        </authorList>
    </citation>
    <scope>NUCLEOTIDE SEQUENCE</scope>
    <source>
        <strain evidence="13">RMG20</strain>
    </source>
</reference>
<dbReference type="EC" id="2.7.4.1" evidence="6 7"/>
<keyword evidence="4 6" id="KW-0418">Kinase</keyword>
<feature type="region of interest" description="Disordered" evidence="8">
    <location>
        <begin position="699"/>
        <end position="724"/>
    </location>
</feature>
<dbReference type="SUPFAM" id="SSF140356">
    <property type="entry name" value="PPK N-terminal domain-like"/>
    <property type="match status" value="1"/>
</dbReference>
<dbReference type="InterPro" id="IPR036830">
    <property type="entry name" value="PP_kinase_middle_dom_sf"/>
</dbReference>
<dbReference type="SUPFAM" id="SSF143724">
    <property type="entry name" value="PHP14-like"/>
    <property type="match status" value="1"/>
</dbReference>
<gene>
    <name evidence="6" type="primary">ppk</name>
    <name evidence="13" type="ORF">M9980_06440</name>
</gene>
<keyword evidence="3 6" id="KW-0547">Nucleotide-binding</keyword>
<feature type="binding site" evidence="6">
    <location>
        <position position="382"/>
    </location>
    <ligand>
        <name>Mg(2+)</name>
        <dbReference type="ChEBI" id="CHEBI:18420"/>
    </ligand>
</feature>
<dbReference type="Gene3D" id="1.20.58.310">
    <property type="entry name" value="Polyphosphate kinase N-terminal domain"/>
    <property type="match status" value="1"/>
</dbReference>
<evidence type="ECO:0000259" key="9">
    <source>
        <dbReference type="Pfam" id="PF02503"/>
    </source>
</evidence>
<dbReference type="Gene3D" id="3.30.870.10">
    <property type="entry name" value="Endonuclease Chain A"/>
    <property type="match status" value="2"/>
</dbReference>
<proteinExistence type="inferred from homology"/>
<evidence type="ECO:0000259" key="11">
    <source>
        <dbReference type="Pfam" id="PF13090"/>
    </source>
</evidence>
<dbReference type="EMBL" id="CP098401">
    <property type="protein sequence ID" value="URW76828.1"/>
    <property type="molecule type" value="Genomic_DNA"/>
</dbReference>
<dbReference type="Pfam" id="PF17941">
    <property type="entry name" value="PP_kinase_C_1"/>
    <property type="match status" value="1"/>
</dbReference>
<feature type="domain" description="Polyphosphate kinase middle" evidence="9">
    <location>
        <begin position="138"/>
        <end position="309"/>
    </location>
</feature>
<feature type="binding site" evidence="6">
    <location>
        <position position="60"/>
    </location>
    <ligand>
        <name>ATP</name>
        <dbReference type="ChEBI" id="CHEBI:30616"/>
    </ligand>
</feature>
<feature type="active site" description="Phosphohistidine intermediate" evidence="6">
    <location>
        <position position="442"/>
    </location>
</feature>
<keyword evidence="2 6" id="KW-0808">Transferase</keyword>
<evidence type="ECO:0000256" key="5">
    <source>
        <dbReference type="ARBA" id="ARBA00022840"/>
    </source>
</evidence>
<evidence type="ECO:0000313" key="14">
    <source>
        <dbReference type="Proteomes" id="UP001055580"/>
    </source>
</evidence>
<dbReference type="PANTHER" id="PTHR30218:SF0">
    <property type="entry name" value="POLYPHOSPHATE KINASE"/>
    <property type="match status" value="1"/>
</dbReference>
<dbReference type="Pfam" id="PF13089">
    <property type="entry name" value="PP_kinase_N"/>
    <property type="match status" value="1"/>
</dbReference>
<dbReference type="InterPro" id="IPR041108">
    <property type="entry name" value="PP_kinase_C_1"/>
</dbReference>
<dbReference type="InterPro" id="IPR003414">
    <property type="entry name" value="PP_kinase"/>
</dbReference>
<dbReference type="PIRSF" id="PIRSF015589">
    <property type="entry name" value="PP_kinase"/>
    <property type="match status" value="1"/>
</dbReference>
<keyword evidence="5 6" id="KW-0067">ATP-binding</keyword>
<comment type="similarity">
    <text evidence="6 7">Belongs to the polyphosphate kinase 1 (PPK1) family.</text>
</comment>
<keyword evidence="14" id="KW-1185">Reference proteome</keyword>
<comment type="function">
    <text evidence="6 7">Catalyzes the reversible transfer of the terminal phosphate of ATP to form a long-chain polyphosphate (polyP).</text>
</comment>
<accession>A0ABY4U2P5</accession>
<evidence type="ECO:0000256" key="8">
    <source>
        <dbReference type="SAM" id="MobiDB-lite"/>
    </source>
</evidence>
<feature type="binding site" evidence="6">
    <location>
        <position position="412"/>
    </location>
    <ligand>
        <name>Mg(2+)</name>
        <dbReference type="ChEBI" id="CHEBI:18420"/>
    </ligand>
</feature>
<evidence type="ECO:0000256" key="1">
    <source>
        <dbReference type="ARBA" id="ARBA00022553"/>
    </source>
</evidence>
<dbReference type="PANTHER" id="PTHR30218">
    <property type="entry name" value="POLYPHOSPHATE KINASE"/>
    <property type="match status" value="1"/>
</dbReference>
<feature type="binding site" evidence="6">
    <location>
        <position position="475"/>
    </location>
    <ligand>
        <name>ATP</name>
        <dbReference type="ChEBI" id="CHEBI:30616"/>
    </ligand>
</feature>
<dbReference type="InterPro" id="IPR024953">
    <property type="entry name" value="PP_kinase_middle"/>
</dbReference>
<comment type="catalytic activity">
    <reaction evidence="6 7">
        <text>[phosphate](n) + ATP = [phosphate](n+1) + ADP</text>
        <dbReference type="Rhea" id="RHEA:19573"/>
        <dbReference type="Rhea" id="RHEA-COMP:9859"/>
        <dbReference type="Rhea" id="RHEA-COMP:14280"/>
        <dbReference type="ChEBI" id="CHEBI:16838"/>
        <dbReference type="ChEBI" id="CHEBI:30616"/>
        <dbReference type="ChEBI" id="CHEBI:456216"/>
        <dbReference type="EC" id="2.7.4.1"/>
    </reaction>
</comment>
<evidence type="ECO:0000256" key="3">
    <source>
        <dbReference type="ARBA" id="ARBA00022741"/>
    </source>
</evidence>
<feature type="domain" description="Polyphosphate kinase N-terminal" evidence="10">
    <location>
        <begin position="22"/>
        <end position="126"/>
    </location>
</feature>
<feature type="domain" description="Polyphosphate kinase C-terminal" evidence="11">
    <location>
        <begin position="510"/>
        <end position="683"/>
    </location>
</feature>
<dbReference type="NCBIfam" id="TIGR03705">
    <property type="entry name" value="poly_P_kin"/>
    <property type="match status" value="1"/>
</dbReference>
<dbReference type="InterPro" id="IPR025200">
    <property type="entry name" value="PPK_C_dom2"/>
</dbReference>
<evidence type="ECO:0000256" key="4">
    <source>
        <dbReference type="ARBA" id="ARBA00022777"/>
    </source>
</evidence>
<dbReference type="NCBIfam" id="NF003921">
    <property type="entry name" value="PRK05443.2-2"/>
    <property type="match status" value="1"/>
</dbReference>
<dbReference type="NCBIfam" id="NF003919">
    <property type="entry name" value="PRK05443.1-4"/>
    <property type="match status" value="1"/>
</dbReference>
<keyword evidence="1 6" id="KW-0597">Phosphoprotein</keyword>
<dbReference type="InterPro" id="IPR036832">
    <property type="entry name" value="PPK_N_dom_sf"/>
</dbReference>
<keyword evidence="6" id="KW-0460">Magnesium</keyword>
<dbReference type="CDD" id="cd09165">
    <property type="entry name" value="PLDc_PaPPK1_C1_like"/>
    <property type="match status" value="1"/>
</dbReference>
<feature type="binding site" evidence="6">
    <location>
        <position position="599"/>
    </location>
    <ligand>
        <name>ATP</name>
        <dbReference type="ChEBI" id="CHEBI:30616"/>
    </ligand>
</feature>
<evidence type="ECO:0000313" key="13">
    <source>
        <dbReference type="EMBL" id="URW76828.1"/>
    </source>
</evidence>
<dbReference type="SUPFAM" id="SSF56024">
    <property type="entry name" value="Phospholipase D/nuclease"/>
    <property type="match status" value="2"/>
</dbReference>
<dbReference type="Pfam" id="PF02503">
    <property type="entry name" value="PP_kinase"/>
    <property type="match status" value="1"/>
</dbReference>
<feature type="binding site" evidence="6">
    <location>
        <position position="571"/>
    </location>
    <ligand>
        <name>ATP</name>
        <dbReference type="ChEBI" id="CHEBI:30616"/>
    </ligand>
</feature>
<dbReference type="Gene3D" id="3.30.1840.10">
    <property type="entry name" value="Polyphosphate kinase middle domain"/>
    <property type="match status" value="1"/>
</dbReference>
<dbReference type="Proteomes" id="UP001055580">
    <property type="component" value="Chromosome"/>
</dbReference>
<keyword evidence="6" id="KW-0479">Metal-binding</keyword>
<organism evidence="13 14">
    <name type="scientific">Sphingomonas donggukensis</name>
    <dbReference type="NCBI Taxonomy" id="2949093"/>
    <lineage>
        <taxon>Bacteria</taxon>
        <taxon>Pseudomonadati</taxon>
        <taxon>Pseudomonadota</taxon>
        <taxon>Alphaproteobacteria</taxon>
        <taxon>Sphingomonadales</taxon>
        <taxon>Sphingomonadaceae</taxon>
        <taxon>Sphingomonas</taxon>
    </lineage>
</organism>
<feature type="domain" description="Polyphosphate kinase C-terminal" evidence="12">
    <location>
        <begin position="339"/>
        <end position="503"/>
    </location>
</feature>
<dbReference type="Pfam" id="PF13090">
    <property type="entry name" value="PP_kinase_C"/>
    <property type="match status" value="1"/>
</dbReference>
<sequence>MVSRPRPIDPEPAPPSDRPGRYFNRELSWLAFNRRVLEEACNPAHPLLERLRFLSISGSNIDEFFMVRVAGLLGQQMQGVEYRSADGLTPGQQLAEIVKEADRLVDSQQAVWRDLTAALAGEGITVLDERAIDDELATWLAQHFREQLFPILTPQALDPAHPFPFIPNAGLSVIFDLVRQSDGEPIRELVLLPPSIPRFVRVPGEAARFITMEGVLKRFSGLLFPGYEVKAAAAFRILRDSDIELEEEAEDLVLYFRTAIKRRRRGRVIRLEMETGIGSELEQVLKGELGGAEAILTETGGFLGLGDLAMLVDTDRPDLKFTPYSPRFPERIREFGGDCFAAIRAKDIVVHHPYESFDVVLEFLKQAAADPDVIAIKQTLYRAGKQSAVVNALIAAAEAGKSVTAVVELKARFDEEQNLLWASALERAGVQVVYGFIDWKTHAKVSVVVRREGGAYRSYCHFGTGNYHPVTARIYTDLSFFTADPRIGRDAAAIFNYVTGYVEPGKLELLSISPRDLRNTLMTLIDVEIANAAAGKPAAVWAKMNSLVDPAVIEKLYEASNAGVEIDLIVRGICCLRPGVPGMSERVRVKSVVGRFLEHSRIWAFANGDVLPNDGAKVYISSADWMPRNFDRRVEFMLPILNETVHDQVLDQVMVASLIDTEQSWDLRSDGSYERVMPVEGQKDFNLHQYFMTNPSLSGRGAATAKRRKVPKLTVKARRRGGAK</sequence>
<protein>
    <recommendedName>
        <fullName evidence="6 7">Polyphosphate kinase</fullName>
        <ecNumber evidence="6 7">2.7.4.1</ecNumber>
    </recommendedName>
    <alternativeName>
        <fullName evidence="6">ATP-polyphosphate phosphotransferase</fullName>
    </alternativeName>
    <alternativeName>
        <fullName evidence="6">Polyphosphoric acid kinase</fullName>
    </alternativeName>
</protein>
<dbReference type="NCBIfam" id="NF003917">
    <property type="entry name" value="PRK05443.1-1"/>
    <property type="match status" value="1"/>
</dbReference>
<evidence type="ECO:0000259" key="10">
    <source>
        <dbReference type="Pfam" id="PF13089"/>
    </source>
</evidence>
<comment type="PTM">
    <text evidence="6 7">An intermediate of this reaction is the autophosphorylated ppk in which a phosphate is covalently linked to a histidine residue through a N-P bond.</text>
</comment>
<dbReference type="HAMAP" id="MF_00347">
    <property type="entry name" value="Polyphosphate_kinase"/>
    <property type="match status" value="1"/>
</dbReference>
<evidence type="ECO:0000256" key="2">
    <source>
        <dbReference type="ARBA" id="ARBA00022679"/>
    </source>
</evidence>
<dbReference type="InterPro" id="IPR025198">
    <property type="entry name" value="PPK_N_dom"/>
</dbReference>
<dbReference type="GO" id="GO:0008976">
    <property type="term" value="F:polyphosphate kinase activity"/>
    <property type="evidence" value="ECO:0007669"/>
    <property type="project" value="UniProtKB-EC"/>
</dbReference>
<dbReference type="RefSeq" id="WP_250754553.1">
    <property type="nucleotide sequence ID" value="NZ_CP098401.1"/>
</dbReference>
<name>A0ABY4U2P5_9SPHN</name>
<comment type="cofactor">
    <cofactor evidence="6">
        <name>Mg(2+)</name>
        <dbReference type="ChEBI" id="CHEBI:18420"/>
    </cofactor>
</comment>
<evidence type="ECO:0000256" key="6">
    <source>
        <dbReference type="HAMAP-Rule" id="MF_00347"/>
    </source>
</evidence>
<dbReference type="NCBIfam" id="NF003918">
    <property type="entry name" value="PRK05443.1-2"/>
    <property type="match status" value="1"/>
</dbReference>
<evidence type="ECO:0000259" key="12">
    <source>
        <dbReference type="Pfam" id="PF17941"/>
    </source>
</evidence>